<name>A0A371NQH8_9MICO</name>
<accession>A0A371NQH8</accession>
<feature type="chain" id="PRO_5016918469" evidence="2">
    <location>
        <begin position="29"/>
        <end position="582"/>
    </location>
</feature>
<dbReference type="PANTHER" id="PTHR43283:SF11">
    <property type="entry name" value="BETA-LACTAMASE-RELATED DOMAIN-CONTAINING PROTEIN"/>
    <property type="match status" value="1"/>
</dbReference>
<comment type="caution">
    <text evidence="4">The sequence shown here is derived from an EMBL/GenBank/DDBJ whole genome shotgun (WGS) entry which is preliminary data.</text>
</comment>
<keyword evidence="1 4" id="KW-0378">Hydrolase</keyword>
<dbReference type="AlphaFoldDB" id="A0A371NQH8"/>
<feature type="domain" description="Beta-lactamase-related" evidence="3">
    <location>
        <begin position="98"/>
        <end position="423"/>
    </location>
</feature>
<sequence>MRRTGRTALAALATAGLLATGSLTPAFADTAGQGRTGQFDAPFAGFMKSSTTLHDSTPEALGLDPAPIDAAWQAIDGYATPADPKVKPMYASAVGVMGHQGRVVSEHATGYSLLYADATTKLPEDQRIAATQDTIYDMASVSKLFTSIVIMQLVEKGLVDLDATYGSYLPEFANGGKETITIRQMLTHTSGLVSWLPLWSAYPDKASRIQAVMDVPVKNPPGTVYEYSDLNLIALGVLAERLTGESLDTLVAEGITDPLKMVDTGYNPDESLKPRIAATEYQASPARGMVWGSVHDENAWSLGGVAGHAGIFSTAHDMAILAQTMLNGGVYDGQRVLSEASVQAMITDENTEFPGDSHGLGFELNQLWYMSGLAAGSTAGHTGYTGTSLVIDFTSRSFAVLLTNRVHPSRSWGSNNPSRRAIAQGLAEAMAVSPQKGRTEWFSGTDDAAEHTLSVAVPAGGDMSLSFDVFADLESTDVFALEASSDGGTTWSLVPYTVRFGDRTVETDGTFDNQGHRDWGKANAVLPDGTDTVRWRYTTDANTQGRGAFVDGVKLRDGHRVVLNGEADAAAFTADGFTEVTR</sequence>
<dbReference type="Gene3D" id="3.40.710.10">
    <property type="entry name" value="DD-peptidase/beta-lactamase superfamily"/>
    <property type="match status" value="1"/>
</dbReference>
<reference evidence="4 5" key="1">
    <citation type="submission" date="2018-08" db="EMBL/GenBank/DDBJ databases">
        <title>Isolation, diversity and antifungal activity of Actinobacteria from cow dung.</title>
        <authorList>
            <person name="Ling L."/>
        </authorList>
    </citation>
    <scope>NUCLEOTIDE SEQUENCE [LARGE SCALE GENOMIC DNA]</scope>
    <source>
        <strain evidence="4 5">NEAU-LLE</strain>
    </source>
</reference>
<dbReference type="Pfam" id="PF20773">
    <property type="entry name" value="InhA-like_MAM"/>
    <property type="match status" value="1"/>
</dbReference>
<evidence type="ECO:0000313" key="5">
    <source>
        <dbReference type="Proteomes" id="UP000262172"/>
    </source>
</evidence>
<feature type="signal peptide" evidence="2">
    <location>
        <begin position="1"/>
        <end position="28"/>
    </location>
</feature>
<evidence type="ECO:0000313" key="4">
    <source>
        <dbReference type="EMBL" id="REJ04412.1"/>
    </source>
</evidence>
<proteinExistence type="predicted"/>
<dbReference type="InterPro" id="IPR001466">
    <property type="entry name" value="Beta-lactam-related"/>
</dbReference>
<dbReference type="InterPro" id="IPR050789">
    <property type="entry name" value="Diverse_Enzym_Activities"/>
</dbReference>
<protein>
    <submittedName>
        <fullName evidence="4">Class A beta-lactamase-related serine hydrolase</fullName>
    </submittedName>
</protein>
<keyword evidence="5" id="KW-1185">Reference proteome</keyword>
<dbReference type="PANTHER" id="PTHR43283">
    <property type="entry name" value="BETA-LACTAMASE-RELATED"/>
    <property type="match status" value="1"/>
</dbReference>
<dbReference type="GO" id="GO:0016787">
    <property type="term" value="F:hydrolase activity"/>
    <property type="evidence" value="ECO:0007669"/>
    <property type="project" value="UniProtKB-KW"/>
</dbReference>
<gene>
    <name evidence="4" type="ORF">DY023_15185</name>
</gene>
<dbReference type="Proteomes" id="UP000262172">
    <property type="component" value="Unassembled WGS sequence"/>
</dbReference>
<keyword evidence="2" id="KW-0732">Signal</keyword>
<dbReference type="InterPro" id="IPR012338">
    <property type="entry name" value="Beta-lactam/transpept-like"/>
</dbReference>
<evidence type="ECO:0000256" key="2">
    <source>
        <dbReference type="SAM" id="SignalP"/>
    </source>
</evidence>
<evidence type="ECO:0000259" key="3">
    <source>
        <dbReference type="Pfam" id="PF00144"/>
    </source>
</evidence>
<dbReference type="EMBL" id="QUAB01000047">
    <property type="protein sequence ID" value="REJ04412.1"/>
    <property type="molecule type" value="Genomic_DNA"/>
</dbReference>
<dbReference type="SUPFAM" id="SSF56601">
    <property type="entry name" value="beta-lactamase/transpeptidase-like"/>
    <property type="match status" value="1"/>
</dbReference>
<organism evidence="4 5">
    <name type="scientific">Microbacterium bovistercoris</name>
    <dbReference type="NCBI Taxonomy" id="2293570"/>
    <lineage>
        <taxon>Bacteria</taxon>
        <taxon>Bacillati</taxon>
        <taxon>Actinomycetota</taxon>
        <taxon>Actinomycetes</taxon>
        <taxon>Micrococcales</taxon>
        <taxon>Microbacteriaceae</taxon>
        <taxon>Microbacterium</taxon>
    </lineage>
</organism>
<dbReference type="OrthoDB" id="9809635at2"/>
<evidence type="ECO:0000256" key="1">
    <source>
        <dbReference type="ARBA" id="ARBA00022801"/>
    </source>
</evidence>
<dbReference type="Pfam" id="PF00144">
    <property type="entry name" value="Beta-lactamase"/>
    <property type="match status" value="1"/>
</dbReference>